<sequence length="90" mass="9497">MRWPPHGGGFAAVAVNDAESLLQCVQAGLGRSLLPCIVADRTAGLARVDFGGAALLEREIWTLAHPDVRHLARVSAVLAWIEATLANGEV</sequence>
<dbReference type="EMBL" id="CYGX02000045">
    <property type="protein sequence ID" value="SIT43720.1"/>
    <property type="molecule type" value="Genomic_DNA"/>
</dbReference>
<dbReference type="Proteomes" id="UP000187012">
    <property type="component" value="Unassembled WGS sequence"/>
</dbReference>
<evidence type="ECO:0000313" key="2">
    <source>
        <dbReference type="EMBL" id="SIT43720.1"/>
    </source>
</evidence>
<keyword evidence="3" id="KW-1185">Reference proteome</keyword>
<proteinExistence type="predicted"/>
<dbReference type="SUPFAM" id="SSF53850">
    <property type="entry name" value="Periplasmic binding protein-like II"/>
    <property type="match status" value="1"/>
</dbReference>
<name>A0A1N7S8K0_9BURK</name>
<dbReference type="OrthoDB" id="8579932at2"/>
<evidence type="ECO:0000259" key="1">
    <source>
        <dbReference type="Pfam" id="PF03466"/>
    </source>
</evidence>
<feature type="domain" description="LysR substrate-binding" evidence="1">
    <location>
        <begin position="12"/>
        <end position="84"/>
    </location>
</feature>
<accession>A0A1N7S8K0</accession>
<reference evidence="2 3" key="1">
    <citation type="submission" date="2016-12" db="EMBL/GenBank/DDBJ databases">
        <authorList>
            <person name="Song W.-J."/>
            <person name="Kurnit D.M."/>
        </authorList>
    </citation>
    <scope>NUCLEOTIDE SEQUENCE [LARGE SCALE GENOMIC DNA]</scope>
    <source>
        <strain evidence="2 3">STM7296</strain>
    </source>
</reference>
<organism evidence="2 3">
    <name type="scientific">Paraburkholderia ribeironis</name>
    <dbReference type="NCBI Taxonomy" id="1247936"/>
    <lineage>
        <taxon>Bacteria</taxon>
        <taxon>Pseudomonadati</taxon>
        <taxon>Pseudomonadota</taxon>
        <taxon>Betaproteobacteria</taxon>
        <taxon>Burkholderiales</taxon>
        <taxon>Burkholderiaceae</taxon>
        <taxon>Paraburkholderia</taxon>
    </lineage>
</organism>
<dbReference type="InterPro" id="IPR005119">
    <property type="entry name" value="LysR_subst-bd"/>
</dbReference>
<protein>
    <submittedName>
        <fullName evidence="2">Transcriptional regulator protein</fullName>
    </submittedName>
</protein>
<dbReference type="RefSeq" id="WP_159444584.1">
    <property type="nucleotide sequence ID" value="NZ_CYGX02000045.1"/>
</dbReference>
<dbReference type="STRING" id="1247936.BN2475_450020"/>
<gene>
    <name evidence="2" type="ORF">BN2475_450020</name>
</gene>
<dbReference type="AlphaFoldDB" id="A0A1N7S8K0"/>
<dbReference type="Pfam" id="PF03466">
    <property type="entry name" value="LysR_substrate"/>
    <property type="match status" value="1"/>
</dbReference>
<evidence type="ECO:0000313" key="3">
    <source>
        <dbReference type="Proteomes" id="UP000187012"/>
    </source>
</evidence>